<name>A0A916X8B2_9SPHI</name>
<keyword evidence="1" id="KW-0175">Coiled coil</keyword>
<comment type="caution">
    <text evidence="2">The sequence shown here is derived from an EMBL/GenBank/DDBJ whole genome shotgun (WGS) entry which is preliminary data.</text>
</comment>
<accession>A0A916X8B2</accession>
<evidence type="ECO:0000313" key="2">
    <source>
        <dbReference type="EMBL" id="GGC51353.1"/>
    </source>
</evidence>
<protein>
    <submittedName>
        <fullName evidence="2">Uncharacterized protein</fullName>
    </submittedName>
</protein>
<feature type="coiled-coil region" evidence="1">
    <location>
        <begin position="13"/>
        <end position="47"/>
    </location>
</feature>
<dbReference type="EMBL" id="BMIL01000001">
    <property type="protein sequence ID" value="GGC51353.1"/>
    <property type="molecule type" value="Genomic_DNA"/>
</dbReference>
<gene>
    <name evidence="2" type="ORF">GCM10011387_00950</name>
</gene>
<reference evidence="2" key="2">
    <citation type="submission" date="2020-09" db="EMBL/GenBank/DDBJ databases">
        <authorList>
            <person name="Sun Q."/>
            <person name="Zhou Y."/>
        </authorList>
    </citation>
    <scope>NUCLEOTIDE SEQUENCE</scope>
    <source>
        <strain evidence="2">CGMCC 1.15343</strain>
    </source>
</reference>
<evidence type="ECO:0000256" key="1">
    <source>
        <dbReference type="SAM" id="Coils"/>
    </source>
</evidence>
<keyword evidence="3" id="KW-1185">Reference proteome</keyword>
<reference evidence="2" key="1">
    <citation type="journal article" date="2014" name="Int. J. Syst. Evol. Microbiol.">
        <title>Complete genome sequence of Corynebacterium casei LMG S-19264T (=DSM 44701T), isolated from a smear-ripened cheese.</title>
        <authorList>
            <consortium name="US DOE Joint Genome Institute (JGI-PGF)"/>
            <person name="Walter F."/>
            <person name="Albersmeier A."/>
            <person name="Kalinowski J."/>
            <person name="Ruckert C."/>
        </authorList>
    </citation>
    <scope>NUCLEOTIDE SEQUENCE</scope>
    <source>
        <strain evidence="2">CGMCC 1.15343</strain>
    </source>
</reference>
<organism evidence="2 3">
    <name type="scientific">Pedobacter quisquiliarum</name>
    <dbReference type="NCBI Taxonomy" id="1834438"/>
    <lineage>
        <taxon>Bacteria</taxon>
        <taxon>Pseudomonadati</taxon>
        <taxon>Bacteroidota</taxon>
        <taxon>Sphingobacteriia</taxon>
        <taxon>Sphingobacteriales</taxon>
        <taxon>Sphingobacteriaceae</taxon>
        <taxon>Pedobacter</taxon>
    </lineage>
</organism>
<dbReference type="AlphaFoldDB" id="A0A916X8B2"/>
<dbReference type="SUPFAM" id="SSF46579">
    <property type="entry name" value="Prefoldin"/>
    <property type="match status" value="1"/>
</dbReference>
<proteinExistence type="predicted"/>
<dbReference type="RefSeq" id="WP_188624852.1">
    <property type="nucleotide sequence ID" value="NZ_BMIL01000001.1"/>
</dbReference>
<sequence>MARPKSTPPPTIEDTIAKKIDSIRNEIQALQEQLDHWEKISNDYQMNRSTIESILSVHQAPDLAEKEGKTTKKASK</sequence>
<evidence type="ECO:0000313" key="3">
    <source>
        <dbReference type="Proteomes" id="UP000651668"/>
    </source>
</evidence>
<dbReference type="Proteomes" id="UP000651668">
    <property type="component" value="Unassembled WGS sequence"/>
</dbReference>